<feature type="domain" description="Putative carbohydrate metabolism" evidence="2">
    <location>
        <begin position="121"/>
        <end position="348"/>
    </location>
</feature>
<evidence type="ECO:0000313" key="3">
    <source>
        <dbReference type="EMBL" id="SIO53443.1"/>
    </source>
</evidence>
<dbReference type="Gene3D" id="2.60.40.2340">
    <property type="match status" value="1"/>
</dbReference>
<accession>A0A1N6KAF2</accession>
<dbReference type="Gene3D" id="2.60.120.890">
    <property type="entry name" value="BT2081, beta-jelly-roll domain"/>
    <property type="match status" value="1"/>
</dbReference>
<dbReference type="AlphaFoldDB" id="A0A1N6KAF2"/>
<evidence type="ECO:0000259" key="2">
    <source>
        <dbReference type="Pfam" id="PF13201"/>
    </source>
</evidence>
<dbReference type="EMBL" id="FSRA01000002">
    <property type="protein sequence ID" value="SIO53443.1"/>
    <property type="molecule type" value="Genomic_DNA"/>
</dbReference>
<feature type="signal peptide" evidence="1">
    <location>
        <begin position="1"/>
        <end position="22"/>
    </location>
</feature>
<proteinExistence type="predicted"/>
<reference evidence="3 4" key="1">
    <citation type="submission" date="2016-11" db="EMBL/GenBank/DDBJ databases">
        <authorList>
            <person name="Jaros S."/>
            <person name="Januszkiewicz K."/>
            <person name="Wedrychowicz H."/>
        </authorList>
    </citation>
    <scope>NUCLEOTIDE SEQUENCE [LARGE SCALE GENOMIC DNA]</scope>
    <source>
        <strain evidence="3 4">DSM 24787</strain>
    </source>
</reference>
<dbReference type="Pfam" id="PF13201">
    <property type="entry name" value="PCMD"/>
    <property type="match status" value="1"/>
</dbReference>
<dbReference type="RefSeq" id="WP_074242645.1">
    <property type="nucleotide sequence ID" value="NZ_FSRA01000002.1"/>
</dbReference>
<organism evidence="3 4">
    <name type="scientific">Chitinophaga niabensis</name>
    <dbReference type="NCBI Taxonomy" id="536979"/>
    <lineage>
        <taxon>Bacteria</taxon>
        <taxon>Pseudomonadati</taxon>
        <taxon>Bacteroidota</taxon>
        <taxon>Chitinophagia</taxon>
        <taxon>Chitinophagales</taxon>
        <taxon>Chitinophagaceae</taxon>
        <taxon>Chitinophaga</taxon>
    </lineage>
</organism>
<name>A0A1N6KAF2_9BACT</name>
<sequence length="350" mass="37675">MRKHCAALTAFLLLFQSCIKKAPLNPEADIETFTVDPALLTSNVFIDQSNRRIMLHLQASAYNSGIAPVLKLSGGATVVPASGDSIFPKKGPVQYVVTPQNGEGKKTYTVQVVNVGNWSFNFENWGINATDKYEYTLEADNSTIWSSGNPGLALSGFPKQPEAYPTHSTPEGYQGKGAEMITLKGTPLSELVGIRLIAGSLFLGNFNTSAVFVNPLAATEFGQPYVGRPARFTGYYKYTPGAAFQDQNGNIIAGQQDKCSVYAVLFKGPEHLDGTNILTSDRVLASAVLTNGAASSTFLKFDIPFTYLSNVPLPEDLRMTIVASSSSEGDHYRGAIGSKLVVDSLRIIPQ</sequence>
<keyword evidence="1" id="KW-0732">Signal</keyword>
<dbReference type="STRING" id="536979.SAMN04488055_5415"/>
<gene>
    <name evidence="3" type="ORF">SAMN04488055_5415</name>
</gene>
<evidence type="ECO:0000313" key="4">
    <source>
        <dbReference type="Proteomes" id="UP000185003"/>
    </source>
</evidence>
<feature type="chain" id="PRO_5012771583" evidence="1">
    <location>
        <begin position="23"/>
        <end position="350"/>
    </location>
</feature>
<dbReference type="Proteomes" id="UP000185003">
    <property type="component" value="Unassembled WGS sequence"/>
</dbReference>
<keyword evidence="4" id="KW-1185">Reference proteome</keyword>
<evidence type="ECO:0000256" key="1">
    <source>
        <dbReference type="SAM" id="SignalP"/>
    </source>
</evidence>
<dbReference type="InterPro" id="IPR025112">
    <property type="entry name" value="PCMD"/>
</dbReference>
<dbReference type="InterPro" id="IPR038653">
    <property type="entry name" value="Put_CMD_sf"/>
</dbReference>
<dbReference type="PROSITE" id="PS51257">
    <property type="entry name" value="PROKAR_LIPOPROTEIN"/>
    <property type="match status" value="1"/>
</dbReference>
<protein>
    <submittedName>
        <fullName evidence="3">Putative carbohydrate metabolism domain-containing protein</fullName>
    </submittedName>
</protein>
<dbReference type="OrthoDB" id="713122at2"/>